<reference evidence="5" key="1">
    <citation type="submission" date="2022-11" db="EMBL/GenBank/DDBJ databases">
        <authorList>
            <person name="Petersen C."/>
        </authorList>
    </citation>
    <scope>NUCLEOTIDE SEQUENCE</scope>
    <source>
        <strain evidence="5">IBT 30069</strain>
    </source>
</reference>
<dbReference type="GO" id="GO:0017000">
    <property type="term" value="P:antibiotic biosynthetic process"/>
    <property type="evidence" value="ECO:0007669"/>
    <property type="project" value="UniProtKB-ARBA"/>
</dbReference>
<accession>A0A9W9G892</accession>
<dbReference type="OrthoDB" id="448051at2759"/>
<dbReference type="GO" id="GO:0072330">
    <property type="term" value="P:monocarboxylic acid biosynthetic process"/>
    <property type="evidence" value="ECO:0007669"/>
    <property type="project" value="UniProtKB-ARBA"/>
</dbReference>
<keyword evidence="4" id="KW-0378">Hydrolase</keyword>
<dbReference type="GO" id="GO:0005811">
    <property type="term" value="C:lipid droplet"/>
    <property type="evidence" value="ECO:0007669"/>
    <property type="project" value="UniProtKB-SubCell"/>
</dbReference>
<dbReference type="InterPro" id="IPR029058">
    <property type="entry name" value="AB_hydrolase_fold"/>
</dbReference>
<dbReference type="GO" id="GO:0019915">
    <property type="term" value="P:lipid storage"/>
    <property type="evidence" value="ECO:0007669"/>
    <property type="project" value="InterPro"/>
</dbReference>
<keyword evidence="6" id="KW-1185">Reference proteome</keyword>
<protein>
    <recommendedName>
        <fullName evidence="7">Lipid droplet-associated hydrolase</fullName>
    </recommendedName>
</protein>
<dbReference type="InterPro" id="IPR019363">
    <property type="entry name" value="LDAH"/>
</dbReference>
<comment type="subcellular location">
    <subcellularLocation>
        <location evidence="1">Lipid droplet</location>
    </subcellularLocation>
</comment>
<dbReference type="EMBL" id="JAPQKH010000002">
    <property type="protein sequence ID" value="KAJ5113886.1"/>
    <property type="molecule type" value="Genomic_DNA"/>
</dbReference>
<keyword evidence="3" id="KW-0551">Lipid droplet</keyword>
<sequence length="386" mass="42683">MEPQITPNTFCTYTGSSNDFDTTIFFISGNPGLIGYYHPFLSLLAQNLAGDENENENENEAPSFQIYGCSLGGFQTLSPDEKRSASKQKQNQKQHLYSLEDQIGFVHGNLVALMRGNSDITSTGIDKGDSSSTSNSADVPRSVSTKRRKVIIIGHSVGAYIAMEILRRHREGVSMQSSNPEPDLDFDISATFDIIGAVMLFPTVKDIAHSPSGQKLTTLLSILPHFAIIVSFLARILTFILPSATLKSTIRFVMKNPPPHALDTTFEFLKSTGGVKQALHMAADEMRTITSDKWTDDVWGVAHTQEPLTRLFFYFGRNDHWVAEKTRDEIIALRGRSGSGNGDHDVGEWSGPKMSVCEEGLPHAFCLKHNDIMAQKVGRMIRDIVL</sequence>
<evidence type="ECO:0008006" key="7">
    <source>
        <dbReference type="Google" id="ProtNLM"/>
    </source>
</evidence>
<evidence type="ECO:0000256" key="1">
    <source>
        <dbReference type="ARBA" id="ARBA00004502"/>
    </source>
</evidence>
<comment type="similarity">
    <text evidence="2">Belongs to the AB hydrolase superfamily. LDAH family.</text>
</comment>
<proteinExistence type="inferred from homology"/>
<evidence type="ECO:0000256" key="3">
    <source>
        <dbReference type="ARBA" id="ARBA00022677"/>
    </source>
</evidence>
<evidence type="ECO:0000313" key="6">
    <source>
        <dbReference type="Proteomes" id="UP001149165"/>
    </source>
</evidence>
<evidence type="ECO:0000256" key="4">
    <source>
        <dbReference type="ARBA" id="ARBA00022801"/>
    </source>
</evidence>
<dbReference type="Pfam" id="PF10230">
    <property type="entry name" value="LIDHydrolase"/>
    <property type="match status" value="2"/>
</dbReference>
<dbReference type="AlphaFoldDB" id="A0A9W9G892"/>
<organism evidence="5 6">
    <name type="scientific">Penicillium angulare</name>
    <dbReference type="NCBI Taxonomy" id="116970"/>
    <lineage>
        <taxon>Eukaryota</taxon>
        <taxon>Fungi</taxon>
        <taxon>Dikarya</taxon>
        <taxon>Ascomycota</taxon>
        <taxon>Pezizomycotina</taxon>
        <taxon>Eurotiomycetes</taxon>
        <taxon>Eurotiomycetidae</taxon>
        <taxon>Eurotiales</taxon>
        <taxon>Aspergillaceae</taxon>
        <taxon>Penicillium</taxon>
    </lineage>
</organism>
<dbReference type="SUPFAM" id="SSF53474">
    <property type="entry name" value="alpha/beta-Hydrolases"/>
    <property type="match status" value="1"/>
</dbReference>
<reference evidence="5" key="2">
    <citation type="journal article" date="2023" name="IMA Fungus">
        <title>Comparative genomic study of the Penicillium genus elucidates a diverse pangenome and 15 lateral gene transfer events.</title>
        <authorList>
            <person name="Petersen C."/>
            <person name="Sorensen T."/>
            <person name="Nielsen M.R."/>
            <person name="Sondergaard T.E."/>
            <person name="Sorensen J.L."/>
            <person name="Fitzpatrick D.A."/>
            <person name="Frisvad J.C."/>
            <person name="Nielsen K.L."/>
        </authorList>
    </citation>
    <scope>NUCLEOTIDE SEQUENCE</scope>
    <source>
        <strain evidence="5">IBT 30069</strain>
    </source>
</reference>
<name>A0A9W9G892_9EURO</name>
<comment type="caution">
    <text evidence="5">The sequence shown here is derived from an EMBL/GenBank/DDBJ whole genome shotgun (WGS) entry which is preliminary data.</text>
</comment>
<dbReference type="PANTHER" id="PTHR13390">
    <property type="entry name" value="LIPASE"/>
    <property type="match status" value="1"/>
</dbReference>
<dbReference type="PANTHER" id="PTHR13390:SF0">
    <property type="entry name" value="LIPID DROPLET-ASSOCIATED HYDROLASE"/>
    <property type="match status" value="1"/>
</dbReference>
<dbReference type="Proteomes" id="UP001149165">
    <property type="component" value="Unassembled WGS sequence"/>
</dbReference>
<evidence type="ECO:0000313" key="5">
    <source>
        <dbReference type="EMBL" id="KAJ5113886.1"/>
    </source>
</evidence>
<dbReference type="GO" id="GO:0016298">
    <property type="term" value="F:lipase activity"/>
    <property type="evidence" value="ECO:0007669"/>
    <property type="project" value="InterPro"/>
</dbReference>
<evidence type="ECO:0000256" key="2">
    <source>
        <dbReference type="ARBA" id="ARBA00008300"/>
    </source>
</evidence>
<gene>
    <name evidence="5" type="ORF">N7456_002420</name>
</gene>
<dbReference type="Gene3D" id="3.40.50.1820">
    <property type="entry name" value="alpha/beta hydrolase"/>
    <property type="match status" value="1"/>
</dbReference>